<feature type="domain" description="NIF system FeS cluster assembly NifU C-terminal" evidence="1">
    <location>
        <begin position="2"/>
        <end position="36"/>
    </location>
</feature>
<evidence type="ECO:0000259" key="1">
    <source>
        <dbReference type="Pfam" id="PF01106"/>
    </source>
</evidence>
<dbReference type="Gene3D" id="3.30.300.130">
    <property type="entry name" value="Fe-S cluster assembly (FSCA)"/>
    <property type="match status" value="1"/>
</dbReference>
<evidence type="ECO:0000313" key="2">
    <source>
        <dbReference type="EMBL" id="CAB4631162.1"/>
    </source>
</evidence>
<dbReference type="InterPro" id="IPR034904">
    <property type="entry name" value="FSCA_dom_sf"/>
</dbReference>
<name>A0A6J6J295_9ZZZZ</name>
<dbReference type="GO" id="GO:0016226">
    <property type="term" value="P:iron-sulfur cluster assembly"/>
    <property type="evidence" value="ECO:0007669"/>
    <property type="project" value="InterPro"/>
</dbReference>
<dbReference type="AlphaFoldDB" id="A0A6J6J295"/>
<dbReference type="InterPro" id="IPR001075">
    <property type="entry name" value="NIF_FeS_clus_asmbl_NifU_C"/>
</dbReference>
<reference evidence="2" key="1">
    <citation type="submission" date="2020-05" db="EMBL/GenBank/DDBJ databases">
        <authorList>
            <person name="Chiriac C."/>
            <person name="Salcher M."/>
            <person name="Ghai R."/>
            <person name="Kavagutti S V."/>
        </authorList>
    </citation>
    <scope>NUCLEOTIDE SEQUENCE</scope>
</reference>
<protein>
    <submittedName>
        <fullName evidence="2">Unannotated protein</fullName>
    </submittedName>
</protein>
<dbReference type="GO" id="GO:0005506">
    <property type="term" value="F:iron ion binding"/>
    <property type="evidence" value="ECO:0007669"/>
    <property type="project" value="InterPro"/>
</dbReference>
<dbReference type="EMBL" id="CAEZVC010000105">
    <property type="protein sequence ID" value="CAB4631162.1"/>
    <property type="molecule type" value="Genomic_DNA"/>
</dbReference>
<proteinExistence type="predicted"/>
<dbReference type="SUPFAM" id="SSF117916">
    <property type="entry name" value="Fe-S cluster assembly (FSCA) domain-like"/>
    <property type="match status" value="1"/>
</dbReference>
<sequence>MELIGACVSCPASTVTLKAGLERILIDRVPGVTEVIDAGAANHVIGETPVSL</sequence>
<dbReference type="Pfam" id="PF01106">
    <property type="entry name" value="NifU"/>
    <property type="match status" value="1"/>
</dbReference>
<dbReference type="GO" id="GO:0051536">
    <property type="term" value="F:iron-sulfur cluster binding"/>
    <property type="evidence" value="ECO:0007669"/>
    <property type="project" value="InterPro"/>
</dbReference>
<organism evidence="2">
    <name type="scientific">freshwater metagenome</name>
    <dbReference type="NCBI Taxonomy" id="449393"/>
    <lineage>
        <taxon>unclassified sequences</taxon>
        <taxon>metagenomes</taxon>
        <taxon>ecological metagenomes</taxon>
    </lineage>
</organism>
<gene>
    <name evidence="2" type="ORF">UFOPK1906_01470</name>
</gene>
<accession>A0A6J6J295</accession>